<feature type="compositionally biased region" description="Basic residues" evidence="1">
    <location>
        <begin position="7"/>
        <end position="17"/>
    </location>
</feature>
<dbReference type="SUPFAM" id="SSF55961">
    <property type="entry name" value="Bet v1-like"/>
    <property type="match status" value="1"/>
</dbReference>
<comment type="caution">
    <text evidence="2">The sequence shown here is derived from an EMBL/GenBank/DDBJ whole genome shotgun (WGS) entry which is preliminary data.</text>
</comment>
<dbReference type="AlphaFoldDB" id="A0ABD3P9V0"/>
<feature type="region of interest" description="Disordered" evidence="1">
    <location>
        <begin position="364"/>
        <end position="383"/>
    </location>
</feature>
<feature type="region of interest" description="Disordered" evidence="1">
    <location>
        <begin position="1"/>
        <end position="295"/>
    </location>
</feature>
<dbReference type="Gene3D" id="3.30.530.20">
    <property type="match status" value="1"/>
</dbReference>
<feature type="compositionally biased region" description="Basic and acidic residues" evidence="1">
    <location>
        <begin position="85"/>
        <end position="96"/>
    </location>
</feature>
<evidence type="ECO:0000256" key="1">
    <source>
        <dbReference type="SAM" id="MobiDB-lite"/>
    </source>
</evidence>
<keyword evidence="3" id="KW-1185">Reference proteome</keyword>
<feature type="compositionally biased region" description="Basic and acidic residues" evidence="1">
    <location>
        <begin position="107"/>
        <end position="119"/>
    </location>
</feature>
<feature type="compositionally biased region" description="Low complexity" evidence="1">
    <location>
        <begin position="255"/>
        <end position="266"/>
    </location>
</feature>
<feature type="compositionally biased region" description="Basic and acidic residues" evidence="1">
    <location>
        <begin position="211"/>
        <end position="230"/>
    </location>
</feature>
<evidence type="ECO:0000313" key="3">
    <source>
        <dbReference type="Proteomes" id="UP001516023"/>
    </source>
</evidence>
<dbReference type="Proteomes" id="UP001516023">
    <property type="component" value="Unassembled WGS sequence"/>
</dbReference>
<feature type="compositionally biased region" description="Basic residues" evidence="1">
    <location>
        <begin position="120"/>
        <end position="132"/>
    </location>
</feature>
<name>A0ABD3P9V0_9STRA</name>
<feature type="compositionally biased region" description="Low complexity" evidence="1">
    <location>
        <begin position="238"/>
        <end position="247"/>
    </location>
</feature>
<reference evidence="2 3" key="1">
    <citation type="journal article" date="2020" name="G3 (Bethesda)">
        <title>Improved Reference Genome for Cyclotella cryptica CCMP332, a Model for Cell Wall Morphogenesis, Salinity Adaptation, and Lipid Production in Diatoms (Bacillariophyta).</title>
        <authorList>
            <person name="Roberts W.R."/>
            <person name="Downey K.M."/>
            <person name="Ruck E.C."/>
            <person name="Traller J.C."/>
            <person name="Alverson A.J."/>
        </authorList>
    </citation>
    <scope>NUCLEOTIDE SEQUENCE [LARGE SCALE GENOMIC DNA]</scope>
    <source>
        <strain evidence="2 3">CCMP332</strain>
    </source>
</reference>
<feature type="compositionally biased region" description="Basic and acidic residues" evidence="1">
    <location>
        <begin position="366"/>
        <end position="375"/>
    </location>
</feature>
<dbReference type="InterPro" id="IPR023393">
    <property type="entry name" value="START-like_dom_sf"/>
</dbReference>
<accession>A0ABD3P9V0</accession>
<sequence length="743" mass="81268">MGAEHHTVRRGSSKRSSRRPESHSHIADIAAGGPSIRSKKCERNRSKEKWSEKTNHVSDPPVEEVPSKRRNSSRRGIDPSVSSEKTGDKCTSDHRSVLATPSRAIRKKENIALNPDDKASHRHASKVKSRRRSSMDPPELNRGEDPSECGLTQAGNSAIQRSLNARRKRNGNRGKASGSFKNTELAKELITPKRSAVAVSGSSKKKTRSKSSSEPKKEVKIQGILKKRDAPPPIAYFGGTVSIGSSSSDEEHSKASSSSDSGGLEEPAPNERARKSYSKDNDDKSLSSIKSGMRRGKYAAVNEVALSVTQRSSDEDSSIESSSDSECSDDKGTCEKRFDRDHSHFLRTADLGMTQDTIFAQQFLDNPRDSPEPHYHHPTPHPPPGVQFHVDENWICVDDGNGKHSPIAPQAVDALVVVGFRTANDPVMWTPTSTTRKTMTEKRLRFDDIPIPGPLCEGEGSPVDQSCLIWHGKFPHKYYGSDIPAFRSQGIVNMSAEDLVDLIMDSDRVAEYNRSSAGRTDEVVLSDGTNLENCPFSGKRKKKLSGVVIEGSKIIDGTAVMDPGDEDGQSDFEPFTIDICCEQKKASKFVGVTKLVRSSNKVPLIKRTLQFTTLLHCRELTDEQGGNGYIIVARAVTPADDVSKKEKGVMRSEILLNVHIIRRLGGRMNSSSSSSICSGRSVISSNSGRVASKKDLANRCLMINVTHVRSPLIPKVLQKKIGLSAASSFMSDIRAANWSSVCT</sequence>
<protein>
    <submittedName>
        <fullName evidence="2">Uncharacterized protein</fullName>
    </submittedName>
</protein>
<proteinExistence type="predicted"/>
<feature type="compositionally biased region" description="Basic and acidic residues" evidence="1">
    <location>
        <begin position="39"/>
        <end position="56"/>
    </location>
</feature>
<gene>
    <name evidence="2" type="ORF">HJC23_012501</name>
</gene>
<organism evidence="2 3">
    <name type="scientific">Cyclotella cryptica</name>
    <dbReference type="NCBI Taxonomy" id="29204"/>
    <lineage>
        <taxon>Eukaryota</taxon>
        <taxon>Sar</taxon>
        <taxon>Stramenopiles</taxon>
        <taxon>Ochrophyta</taxon>
        <taxon>Bacillariophyta</taxon>
        <taxon>Coscinodiscophyceae</taxon>
        <taxon>Thalassiosirophycidae</taxon>
        <taxon>Stephanodiscales</taxon>
        <taxon>Stephanodiscaceae</taxon>
        <taxon>Cyclotella</taxon>
    </lineage>
</organism>
<feature type="compositionally biased region" description="Polar residues" evidence="1">
    <location>
        <begin position="153"/>
        <end position="163"/>
    </location>
</feature>
<dbReference type="EMBL" id="JABMIG020000227">
    <property type="protein sequence ID" value="KAL3784898.1"/>
    <property type="molecule type" value="Genomic_DNA"/>
</dbReference>
<evidence type="ECO:0000313" key="2">
    <source>
        <dbReference type="EMBL" id="KAL3784898.1"/>
    </source>
</evidence>
<feature type="region of interest" description="Disordered" evidence="1">
    <location>
        <begin position="308"/>
        <end position="332"/>
    </location>
</feature>
<feature type="compositionally biased region" description="Low complexity" evidence="1">
    <location>
        <begin position="193"/>
        <end position="202"/>
    </location>
</feature>
<feature type="compositionally biased region" description="Basic and acidic residues" evidence="1">
    <location>
        <begin position="269"/>
        <end position="285"/>
    </location>
</feature>